<protein>
    <recommendedName>
        <fullName evidence="1">Copper-binding protein MbnP-like domain-containing protein</fullName>
    </recommendedName>
</protein>
<evidence type="ECO:0000313" key="2">
    <source>
        <dbReference type="EMBL" id="SEJ27092.1"/>
    </source>
</evidence>
<dbReference type="AlphaFoldDB" id="A0A1H6XQD0"/>
<reference evidence="2 3" key="1">
    <citation type="submission" date="2016-10" db="EMBL/GenBank/DDBJ databases">
        <authorList>
            <person name="de Groot N.N."/>
        </authorList>
    </citation>
    <scope>NUCLEOTIDE SEQUENCE [LARGE SCALE GENOMIC DNA]</scope>
    <source>
        <strain evidence="2 3">DSM 19938</strain>
    </source>
</reference>
<evidence type="ECO:0000259" key="1">
    <source>
        <dbReference type="Pfam" id="PF20243"/>
    </source>
</evidence>
<dbReference type="EMBL" id="FNXY01000006">
    <property type="protein sequence ID" value="SEJ27092.1"/>
    <property type="molecule type" value="Genomic_DNA"/>
</dbReference>
<dbReference type="OrthoDB" id="1422031at2"/>
<name>A0A1H6XQD0_9BACT</name>
<dbReference type="Proteomes" id="UP000199532">
    <property type="component" value="Unassembled WGS sequence"/>
</dbReference>
<organism evidence="2 3">
    <name type="scientific">Dyadobacter koreensis</name>
    <dbReference type="NCBI Taxonomy" id="408657"/>
    <lineage>
        <taxon>Bacteria</taxon>
        <taxon>Pseudomonadati</taxon>
        <taxon>Bacteroidota</taxon>
        <taxon>Cytophagia</taxon>
        <taxon>Cytophagales</taxon>
        <taxon>Spirosomataceae</taxon>
        <taxon>Dyadobacter</taxon>
    </lineage>
</organism>
<sequence length="263" mass="28659">MKRIFIFAIAALIFTSCDNNDDSTEIQPVENAKTTITFDARVGNADFALNKDFTIGTRTYNFSKLRYWVSNVTLIDSKGAEYLIPDSYYLMEEVGDLNLSGTISDKLTYPARKRESIDVEDIPAGEYKSIKFSIGVDSKHNDNLSLQSGELSIANGMSNIAWMWHTSYIFSSVAGIVKEGTTSADFLAETGLNANYKTVSIDFAAPVNFSTAKGVVLNLDVTKIVDGIDLIKTPKVNAAQAEVMSALATNYGSKAMTFGSIAN</sequence>
<keyword evidence="3" id="KW-1185">Reference proteome</keyword>
<dbReference type="InterPro" id="IPR046863">
    <property type="entry name" value="MbnP-like_dom"/>
</dbReference>
<dbReference type="RefSeq" id="WP_090337904.1">
    <property type="nucleotide sequence ID" value="NZ_FNXY01000006.1"/>
</dbReference>
<dbReference type="STRING" id="408657.SAMN04487995_3877"/>
<proteinExistence type="predicted"/>
<dbReference type="Pfam" id="PF20243">
    <property type="entry name" value="MbnP"/>
    <property type="match status" value="1"/>
</dbReference>
<feature type="domain" description="Copper-binding protein MbnP-like" evidence="1">
    <location>
        <begin position="33"/>
        <end position="235"/>
    </location>
</feature>
<accession>A0A1H6XQD0</accession>
<gene>
    <name evidence="2" type="ORF">SAMN04487995_3877</name>
</gene>
<evidence type="ECO:0000313" key="3">
    <source>
        <dbReference type="Proteomes" id="UP000199532"/>
    </source>
</evidence>
<dbReference type="PROSITE" id="PS51257">
    <property type="entry name" value="PROKAR_LIPOPROTEIN"/>
    <property type="match status" value="1"/>
</dbReference>